<sequence length="79" mass="9543">MRPMLVCEVKLVYPLHVDMQAPRMQFYKQQRHQVLLPSQLENQNKLHHENSDSHLAPKSPLVFREWLTHFQQLWDNSHS</sequence>
<name>A0AAE0VTU7_9BIVA</name>
<gene>
    <name evidence="1" type="ORF">CHS0354_012008</name>
</gene>
<keyword evidence="2" id="KW-1185">Reference proteome</keyword>
<comment type="caution">
    <text evidence="1">The sequence shown here is derived from an EMBL/GenBank/DDBJ whole genome shotgun (WGS) entry which is preliminary data.</text>
</comment>
<dbReference type="AlphaFoldDB" id="A0AAE0VTU7"/>
<organism evidence="1 2">
    <name type="scientific">Potamilus streckersoni</name>
    <dbReference type="NCBI Taxonomy" id="2493646"/>
    <lineage>
        <taxon>Eukaryota</taxon>
        <taxon>Metazoa</taxon>
        <taxon>Spiralia</taxon>
        <taxon>Lophotrochozoa</taxon>
        <taxon>Mollusca</taxon>
        <taxon>Bivalvia</taxon>
        <taxon>Autobranchia</taxon>
        <taxon>Heteroconchia</taxon>
        <taxon>Palaeoheterodonta</taxon>
        <taxon>Unionida</taxon>
        <taxon>Unionoidea</taxon>
        <taxon>Unionidae</taxon>
        <taxon>Ambleminae</taxon>
        <taxon>Lampsilini</taxon>
        <taxon>Potamilus</taxon>
    </lineage>
</organism>
<dbReference type="EMBL" id="JAEAOA010000737">
    <property type="protein sequence ID" value="KAK3588795.1"/>
    <property type="molecule type" value="Genomic_DNA"/>
</dbReference>
<reference evidence="1" key="2">
    <citation type="journal article" date="2021" name="Genome Biol. Evol.">
        <title>Developing a high-quality reference genome for a parasitic bivalve with doubly uniparental inheritance (Bivalvia: Unionida).</title>
        <authorList>
            <person name="Smith C.H."/>
        </authorList>
    </citation>
    <scope>NUCLEOTIDE SEQUENCE</scope>
    <source>
        <strain evidence="1">CHS0354</strain>
        <tissue evidence="1">Mantle</tissue>
    </source>
</reference>
<reference evidence="1" key="1">
    <citation type="journal article" date="2021" name="Genome Biol. Evol.">
        <title>A High-Quality Reference Genome for a Parasitic Bivalve with Doubly Uniparental Inheritance (Bivalvia: Unionida).</title>
        <authorList>
            <person name="Smith C.H."/>
        </authorList>
    </citation>
    <scope>NUCLEOTIDE SEQUENCE</scope>
    <source>
        <strain evidence="1">CHS0354</strain>
    </source>
</reference>
<dbReference type="Proteomes" id="UP001195483">
    <property type="component" value="Unassembled WGS sequence"/>
</dbReference>
<evidence type="ECO:0000313" key="1">
    <source>
        <dbReference type="EMBL" id="KAK3588795.1"/>
    </source>
</evidence>
<protein>
    <submittedName>
        <fullName evidence="1">Uncharacterized protein</fullName>
    </submittedName>
</protein>
<reference evidence="1" key="3">
    <citation type="submission" date="2023-05" db="EMBL/GenBank/DDBJ databases">
        <authorList>
            <person name="Smith C.H."/>
        </authorList>
    </citation>
    <scope>NUCLEOTIDE SEQUENCE</scope>
    <source>
        <strain evidence="1">CHS0354</strain>
        <tissue evidence="1">Mantle</tissue>
    </source>
</reference>
<accession>A0AAE0VTU7</accession>
<proteinExistence type="predicted"/>
<evidence type="ECO:0000313" key="2">
    <source>
        <dbReference type="Proteomes" id="UP001195483"/>
    </source>
</evidence>